<feature type="domain" description="HD/PDEase" evidence="1">
    <location>
        <begin position="27"/>
        <end position="146"/>
    </location>
</feature>
<dbReference type="SUPFAM" id="SSF109604">
    <property type="entry name" value="HD-domain/PDEase-like"/>
    <property type="match status" value="1"/>
</dbReference>
<dbReference type="Proteomes" id="UP001262410">
    <property type="component" value="Unassembled WGS sequence"/>
</dbReference>
<dbReference type="PANTHER" id="PTHR33594:SF1">
    <property type="entry name" value="HD_PDEASE DOMAIN-CONTAINING PROTEIN"/>
    <property type="match status" value="1"/>
</dbReference>
<dbReference type="SMART" id="SM00471">
    <property type="entry name" value="HDc"/>
    <property type="match status" value="1"/>
</dbReference>
<evidence type="ECO:0000313" key="3">
    <source>
        <dbReference type="Proteomes" id="UP001262410"/>
    </source>
</evidence>
<evidence type="ECO:0000313" key="2">
    <source>
        <dbReference type="EMBL" id="MDR6291986.1"/>
    </source>
</evidence>
<accession>A0ABU1JTN3</accession>
<dbReference type="Gene3D" id="1.10.3210.50">
    <property type="match status" value="1"/>
</dbReference>
<dbReference type="EMBL" id="JAVDPW010000008">
    <property type="protein sequence ID" value="MDR6291986.1"/>
    <property type="molecule type" value="Genomic_DNA"/>
</dbReference>
<keyword evidence="3" id="KW-1185">Reference proteome</keyword>
<dbReference type="RefSeq" id="WP_309797675.1">
    <property type="nucleotide sequence ID" value="NZ_JAVDPW010000008.1"/>
</dbReference>
<gene>
    <name evidence="2" type="ORF">E9232_004524</name>
</gene>
<reference evidence="2 3" key="1">
    <citation type="submission" date="2023-07" db="EMBL/GenBank/DDBJ databases">
        <title>Sorghum-associated microbial communities from plants grown in Nebraska, USA.</title>
        <authorList>
            <person name="Schachtman D."/>
        </authorList>
    </citation>
    <scope>NUCLEOTIDE SEQUENCE [LARGE SCALE GENOMIC DNA]</scope>
    <source>
        <strain evidence="2 3">584</strain>
    </source>
</reference>
<organism evidence="2 3">
    <name type="scientific">Inquilinus ginsengisoli</name>
    <dbReference type="NCBI Taxonomy" id="363840"/>
    <lineage>
        <taxon>Bacteria</taxon>
        <taxon>Pseudomonadati</taxon>
        <taxon>Pseudomonadota</taxon>
        <taxon>Alphaproteobacteria</taxon>
        <taxon>Rhodospirillales</taxon>
        <taxon>Rhodospirillaceae</taxon>
        <taxon>Inquilinus</taxon>
    </lineage>
</organism>
<dbReference type="InterPro" id="IPR006674">
    <property type="entry name" value="HD_domain"/>
</dbReference>
<dbReference type="PANTHER" id="PTHR33594">
    <property type="entry name" value="SUPERFAMILY HYDROLASE, PUTATIVE (AFU_ORTHOLOGUE AFUA_1G03035)-RELATED"/>
    <property type="match status" value="1"/>
</dbReference>
<proteinExistence type="predicted"/>
<dbReference type="Pfam" id="PF01966">
    <property type="entry name" value="HD"/>
    <property type="match status" value="1"/>
</dbReference>
<dbReference type="InterPro" id="IPR003607">
    <property type="entry name" value="HD/PDEase_dom"/>
</dbReference>
<name>A0ABU1JTN3_9PROT</name>
<sequence>MTSPTIDLADAEARLEAVATAAVPAGDGSHDLTHLRRVRANARAIAADEAEAGDPLVLAAACWLHDLVAIEKNDPRRAEASRLSAVAAADLLRSWGWDEGLIAGVSHAIEAHSFSACIAPRTAEARILRDADRLDAIGAVGIARAFAVSGRLGHALYDGEDPAAAHRPLDDRRFAIDHFRTKLLGLADGMLTATGRRIAAERTVVLREFLDRFLAEIDGRA</sequence>
<dbReference type="CDD" id="cd00077">
    <property type="entry name" value="HDc"/>
    <property type="match status" value="1"/>
</dbReference>
<evidence type="ECO:0000259" key="1">
    <source>
        <dbReference type="SMART" id="SM00471"/>
    </source>
</evidence>
<comment type="caution">
    <text evidence="2">The sequence shown here is derived from an EMBL/GenBank/DDBJ whole genome shotgun (WGS) entry which is preliminary data.</text>
</comment>
<protein>
    <recommendedName>
        <fullName evidence="1">HD/PDEase domain-containing protein</fullName>
    </recommendedName>
</protein>